<dbReference type="RefSeq" id="WP_231749220.1">
    <property type="nucleotide sequence ID" value="NZ_CP036426.1"/>
</dbReference>
<accession>A0A518H7C4</accession>
<dbReference type="Pfam" id="PF13371">
    <property type="entry name" value="TPR_9"/>
    <property type="match status" value="1"/>
</dbReference>
<dbReference type="InterPro" id="IPR011990">
    <property type="entry name" value="TPR-like_helical_dom_sf"/>
</dbReference>
<sequence>MRITIPDSPEFARLVGGDDRADLTRIALEISQDADPELDPRAYLDRIAALAARVRPRVLEDAPVVEVIKQINWVLYVEEGFSGNEEDYYDPRNSYLSEVLDRRTGIPISLGVAYRAVAERLGLSLSGVNLPAHFVLRADREDGSPLFVDPFHDGALLDRDGCRRLVASRAGSGVELGEGHFRPCSTAEVVARMLGNLRAIHLEAGDGPAAAPVLRRLVALRPGEPGFRRDLGVILLGLERPSEAIEQLSAYLEQAEQPTDSPTIRALIRQARDRHRQGD</sequence>
<feature type="domain" description="Protein SirB1 N-terminal" evidence="2">
    <location>
        <begin position="42"/>
        <end position="194"/>
    </location>
</feature>
<dbReference type="SUPFAM" id="SSF48452">
    <property type="entry name" value="TPR-like"/>
    <property type="match status" value="1"/>
</dbReference>
<reference evidence="3 4" key="1">
    <citation type="submission" date="2019-02" db="EMBL/GenBank/DDBJ databases">
        <title>Deep-cultivation of Planctomycetes and their phenomic and genomic characterization uncovers novel biology.</title>
        <authorList>
            <person name="Wiegand S."/>
            <person name="Jogler M."/>
            <person name="Boedeker C."/>
            <person name="Pinto D."/>
            <person name="Vollmers J."/>
            <person name="Rivas-Marin E."/>
            <person name="Kohn T."/>
            <person name="Peeters S.H."/>
            <person name="Heuer A."/>
            <person name="Rast P."/>
            <person name="Oberbeckmann S."/>
            <person name="Bunk B."/>
            <person name="Jeske O."/>
            <person name="Meyerdierks A."/>
            <person name="Storesund J.E."/>
            <person name="Kallscheuer N."/>
            <person name="Luecker S."/>
            <person name="Lage O.M."/>
            <person name="Pohl T."/>
            <person name="Merkel B.J."/>
            <person name="Hornburger P."/>
            <person name="Mueller R.-W."/>
            <person name="Bruemmer F."/>
            <person name="Labrenz M."/>
            <person name="Spormann A.M."/>
            <person name="Op den Camp H."/>
            <person name="Overmann J."/>
            <person name="Amann R."/>
            <person name="Jetten M.S.M."/>
            <person name="Mascher T."/>
            <person name="Medema M.H."/>
            <person name="Devos D.P."/>
            <person name="Kaster A.-K."/>
            <person name="Ovreas L."/>
            <person name="Rohde M."/>
            <person name="Galperin M.Y."/>
            <person name="Jogler C."/>
        </authorList>
    </citation>
    <scope>NUCLEOTIDE SEQUENCE [LARGE SCALE GENOMIC DNA]</scope>
    <source>
        <strain evidence="3 4">ElP</strain>
    </source>
</reference>
<evidence type="ECO:0000259" key="2">
    <source>
        <dbReference type="Pfam" id="PF13369"/>
    </source>
</evidence>
<dbReference type="Gene3D" id="1.25.40.10">
    <property type="entry name" value="Tetratricopeptide repeat domain"/>
    <property type="match status" value="1"/>
</dbReference>
<dbReference type="PANTHER" id="PTHR31350">
    <property type="entry name" value="SI:DKEY-261L7.2"/>
    <property type="match status" value="1"/>
</dbReference>
<name>A0A518H7C4_9BACT</name>
<evidence type="ECO:0000313" key="4">
    <source>
        <dbReference type="Proteomes" id="UP000317835"/>
    </source>
</evidence>
<evidence type="ECO:0000256" key="1">
    <source>
        <dbReference type="ARBA" id="ARBA00007100"/>
    </source>
</evidence>
<protein>
    <recommendedName>
        <fullName evidence="2">Protein SirB1 N-terminal domain-containing protein</fullName>
    </recommendedName>
</protein>
<dbReference type="InterPro" id="IPR032698">
    <property type="entry name" value="SirB1_N"/>
</dbReference>
<dbReference type="Proteomes" id="UP000317835">
    <property type="component" value="Chromosome"/>
</dbReference>
<organism evidence="3 4">
    <name type="scientific">Tautonia plasticadhaerens</name>
    <dbReference type="NCBI Taxonomy" id="2527974"/>
    <lineage>
        <taxon>Bacteria</taxon>
        <taxon>Pseudomonadati</taxon>
        <taxon>Planctomycetota</taxon>
        <taxon>Planctomycetia</taxon>
        <taxon>Isosphaerales</taxon>
        <taxon>Isosphaeraceae</taxon>
        <taxon>Tautonia</taxon>
    </lineage>
</organism>
<gene>
    <name evidence="3" type="ORF">ElP_46720</name>
</gene>
<proteinExistence type="inferred from homology"/>
<evidence type="ECO:0000313" key="3">
    <source>
        <dbReference type="EMBL" id="QDV36743.1"/>
    </source>
</evidence>
<dbReference type="PANTHER" id="PTHR31350:SF21">
    <property type="entry name" value="F-BOX ONLY PROTEIN 21"/>
    <property type="match status" value="1"/>
</dbReference>
<keyword evidence="4" id="KW-1185">Reference proteome</keyword>
<dbReference type="Pfam" id="PF13369">
    <property type="entry name" value="Transglut_core2"/>
    <property type="match status" value="1"/>
</dbReference>
<dbReference type="KEGG" id="tpla:ElP_46720"/>
<dbReference type="EMBL" id="CP036426">
    <property type="protein sequence ID" value="QDV36743.1"/>
    <property type="molecule type" value="Genomic_DNA"/>
</dbReference>
<dbReference type="AlphaFoldDB" id="A0A518H7C4"/>
<comment type="similarity">
    <text evidence="1">Belongs to the UPF0162 family.</text>
</comment>